<evidence type="ECO:0000313" key="5">
    <source>
        <dbReference type="Proteomes" id="UP000478052"/>
    </source>
</evidence>
<evidence type="ECO:0000256" key="2">
    <source>
        <dbReference type="SAM" id="MobiDB-lite"/>
    </source>
</evidence>
<gene>
    <name evidence="4" type="ORF">FWK35_00026633</name>
</gene>
<keyword evidence="5" id="KW-1185">Reference proteome</keyword>
<dbReference type="GO" id="GO:0005634">
    <property type="term" value="C:nucleus"/>
    <property type="evidence" value="ECO:0007669"/>
    <property type="project" value="UniProtKB-SubCell"/>
</dbReference>
<organism evidence="4 5">
    <name type="scientific">Aphis craccivora</name>
    <name type="common">Cowpea aphid</name>
    <dbReference type="NCBI Taxonomy" id="307492"/>
    <lineage>
        <taxon>Eukaryota</taxon>
        <taxon>Metazoa</taxon>
        <taxon>Ecdysozoa</taxon>
        <taxon>Arthropoda</taxon>
        <taxon>Hexapoda</taxon>
        <taxon>Insecta</taxon>
        <taxon>Pterygota</taxon>
        <taxon>Neoptera</taxon>
        <taxon>Paraneoptera</taxon>
        <taxon>Hemiptera</taxon>
        <taxon>Sternorrhyncha</taxon>
        <taxon>Aphidomorpha</taxon>
        <taxon>Aphidoidea</taxon>
        <taxon>Aphididae</taxon>
        <taxon>Aphidini</taxon>
        <taxon>Aphis</taxon>
        <taxon>Aphis</taxon>
    </lineage>
</organism>
<dbReference type="EMBL" id="VUJU01009323">
    <property type="protein sequence ID" value="KAF0721035.1"/>
    <property type="molecule type" value="Genomic_DNA"/>
</dbReference>
<proteinExistence type="predicted"/>
<dbReference type="AlphaFoldDB" id="A0A6G0W3B7"/>
<comment type="caution">
    <text evidence="4">The sequence shown here is derived from an EMBL/GenBank/DDBJ whole genome shotgun (WGS) entry which is preliminary data.</text>
</comment>
<evidence type="ECO:0000256" key="1">
    <source>
        <dbReference type="PROSITE-ProRule" id="PRU00371"/>
    </source>
</evidence>
<dbReference type="Proteomes" id="UP000478052">
    <property type="component" value="Unassembled WGS sequence"/>
</dbReference>
<dbReference type="PROSITE" id="PS51031">
    <property type="entry name" value="BESS"/>
    <property type="match status" value="1"/>
</dbReference>
<keyword evidence="1" id="KW-0539">Nucleus</keyword>
<comment type="subcellular location">
    <subcellularLocation>
        <location evidence="1">Nucleus</location>
    </subcellularLocation>
</comment>
<dbReference type="OrthoDB" id="6631161at2759"/>
<accession>A0A6G0W3B7</accession>
<dbReference type="InterPro" id="IPR004210">
    <property type="entry name" value="BESS_motif"/>
</dbReference>
<feature type="region of interest" description="Disordered" evidence="2">
    <location>
        <begin position="81"/>
        <end position="112"/>
    </location>
</feature>
<reference evidence="4 5" key="1">
    <citation type="submission" date="2019-08" db="EMBL/GenBank/DDBJ databases">
        <title>Whole genome of Aphis craccivora.</title>
        <authorList>
            <person name="Voronova N.V."/>
            <person name="Shulinski R.S."/>
            <person name="Bandarenka Y.V."/>
            <person name="Zhorov D.G."/>
            <person name="Warner D."/>
        </authorList>
    </citation>
    <scope>NUCLEOTIDE SEQUENCE [LARGE SCALE GENOMIC DNA]</scope>
    <source>
        <strain evidence="4">180601</strain>
        <tissue evidence="4">Whole Body</tissue>
    </source>
</reference>
<evidence type="ECO:0000259" key="3">
    <source>
        <dbReference type="PROSITE" id="PS51031"/>
    </source>
</evidence>
<name>A0A6G0W3B7_APHCR</name>
<feature type="domain" description="BESS" evidence="3">
    <location>
        <begin position="2"/>
        <end position="41"/>
    </location>
</feature>
<evidence type="ECO:0000313" key="4">
    <source>
        <dbReference type="EMBL" id="KAF0721035.1"/>
    </source>
</evidence>
<dbReference type="Pfam" id="PF02944">
    <property type="entry name" value="BESS"/>
    <property type="match status" value="1"/>
</dbReference>
<sequence>MSDEDMAFYTSTLPIVKTLTINQKMRFRIEVMQLLQNIKHTGSSMETSYVAPYRHHNMLISPHTYYNDQYFQSNILRPNSASSSNSIQTYYTQFSPEDQNLPSNQSTSDGFL</sequence>
<protein>
    <recommendedName>
        <fullName evidence="3">BESS domain-containing protein</fullName>
    </recommendedName>
</protein>
<dbReference type="GO" id="GO:0003677">
    <property type="term" value="F:DNA binding"/>
    <property type="evidence" value="ECO:0007669"/>
    <property type="project" value="InterPro"/>
</dbReference>